<reference evidence="1" key="1">
    <citation type="journal article" date="2020" name="Stud. Mycol.">
        <title>101 Dothideomycetes genomes: a test case for predicting lifestyles and emergence of pathogens.</title>
        <authorList>
            <person name="Haridas S."/>
            <person name="Albert R."/>
            <person name="Binder M."/>
            <person name="Bloem J."/>
            <person name="Labutti K."/>
            <person name="Salamov A."/>
            <person name="Andreopoulos B."/>
            <person name="Baker S."/>
            <person name="Barry K."/>
            <person name="Bills G."/>
            <person name="Bluhm B."/>
            <person name="Cannon C."/>
            <person name="Castanera R."/>
            <person name="Culley D."/>
            <person name="Daum C."/>
            <person name="Ezra D."/>
            <person name="Gonzalez J."/>
            <person name="Henrissat B."/>
            <person name="Kuo A."/>
            <person name="Liang C."/>
            <person name="Lipzen A."/>
            <person name="Lutzoni F."/>
            <person name="Magnuson J."/>
            <person name="Mondo S."/>
            <person name="Nolan M."/>
            <person name="Ohm R."/>
            <person name="Pangilinan J."/>
            <person name="Park H.-J."/>
            <person name="Ramirez L."/>
            <person name="Alfaro M."/>
            <person name="Sun H."/>
            <person name="Tritt A."/>
            <person name="Yoshinaga Y."/>
            <person name="Zwiers L.-H."/>
            <person name="Turgeon B."/>
            <person name="Goodwin S."/>
            <person name="Spatafora J."/>
            <person name="Crous P."/>
            <person name="Grigoriev I."/>
        </authorList>
    </citation>
    <scope>NUCLEOTIDE SEQUENCE</scope>
    <source>
        <strain evidence="1">CBS 113818</strain>
    </source>
</reference>
<dbReference type="AlphaFoldDB" id="A0A6A6ZH23"/>
<proteinExistence type="predicted"/>
<gene>
    <name evidence="1" type="ORF">CC86DRAFT_387449</name>
</gene>
<sequence>MSSSSRVSSTVSIATSSSSATTPTLTPTPTPTPAACLYLNDPTCTPFIVTTESICSLRNNQCARGYKKLCDVTPGPDSTVIGTRRVLIGGTLFFEAVKYAYTRRCIVLSRLFIVAHYVCLSFCHAVRLSAHVSSV</sequence>
<evidence type="ECO:0000313" key="2">
    <source>
        <dbReference type="Proteomes" id="UP000799424"/>
    </source>
</evidence>
<keyword evidence="2" id="KW-1185">Reference proteome</keyword>
<dbReference type="EMBL" id="MU006241">
    <property type="protein sequence ID" value="KAF2820422.1"/>
    <property type="molecule type" value="Genomic_DNA"/>
</dbReference>
<protein>
    <submittedName>
        <fullName evidence="1">Uncharacterized protein</fullName>
    </submittedName>
</protein>
<dbReference type="Proteomes" id="UP000799424">
    <property type="component" value="Unassembled WGS sequence"/>
</dbReference>
<organism evidence="1 2">
    <name type="scientific">Ophiobolus disseminans</name>
    <dbReference type="NCBI Taxonomy" id="1469910"/>
    <lineage>
        <taxon>Eukaryota</taxon>
        <taxon>Fungi</taxon>
        <taxon>Dikarya</taxon>
        <taxon>Ascomycota</taxon>
        <taxon>Pezizomycotina</taxon>
        <taxon>Dothideomycetes</taxon>
        <taxon>Pleosporomycetidae</taxon>
        <taxon>Pleosporales</taxon>
        <taxon>Pleosporineae</taxon>
        <taxon>Phaeosphaeriaceae</taxon>
        <taxon>Ophiobolus</taxon>
    </lineage>
</organism>
<accession>A0A6A6ZH23</accession>
<evidence type="ECO:0000313" key="1">
    <source>
        <dbReference type="EMBL" id="KAF2820422.1"/>
    </source>
</evidence>
<name>A0A6A6ZH23_9PLEO</name>